<organism evidence="1">
    <name type="scientific">Arundo donax</name>
    <name type="common">Giant reed</name>
    <name type="synonym">Donax arundinaceus</name>
    <dbReference type="NCBI Taxonomy" id="35708"/>
    <lineage>
        <taxon>Eukaryota</taxon>
        <taxon>Viridiplantae</taxon>
        <taxon>Streptophyta</taxon>
        <taxon>Embryophyta</taxon>
        <taxon>Tracheophyta</taxon>
        <taxon>Spermatophyta</taxon>
        <taxon>Magnoliopsida</taxon>
        <taxon>Liliopsida</taxon>
        <taxon>Poales</taxon>
        <taxon>Poaceae</taxon>
        <taxon>PACMAD clade</taxon>
        <taxon>Arundinoideae</taxon>
        <taxon>Arundineae</taxon>
        <taxon>Arundo</taxon>
    </lineage>
</organism>
<sequence>MTQWDHMLLVLQQTNCFVTQKRQNNIIPETLKHDQSILLGKQLDIASFKIE</sequence>
<proteinExistence type="predicted"/>
<accession>A0A0A9EHT5</accession>
<name>A0A0A9EHT5_ARUDO</name>
<dbReference type="AlphaFoldDB" id="A0A0A9EHT5"/>
<reference evidence="1" key="2">
    <citation type="journal article" date="2015" name="Data Brief">
        <title>Shoot transcriptome of the giant reed, Arundo donax.</title>
        <authorList>
            <person name="Barrero R.A."/>
            <person name="Guerrero F.D."/>
            <person name="Moolhuijzen P."/>
            <person name="Goolsby J.A."/>
            <person name="Tidwell J."/>
            <person name="Bellgard S.E."/>
            <person name="Bellgard M.I."/>
        </authorList>
    </citation>
    <scope>NUCLEOTIDE SEQUENCE</scope>
    <source>
        <tissue evidence="1">Shoot tissue taken approximately 20 cm above the soil surface</tissue>
    </source>
</reference>
<dbReference type="EMBL" id="GBRH01198284">
    <property type="protein sequence ID" value="JAD99611.1"/>
    <property type="molecule type" value="Transcribed_RNA"/>
</dbReference>
<protein>
    <submittedName>
        <fullName evidence="1">Uncharacterized protein</fullName>
    </submittedName>
</protein>
<reference evidence="1" key="1">
    <citation type="submission" date="2014-09" db="EMBL/GenBank/DDBJ databases">
        <authorList>
            <person name="Magalhaes I.L.F."/>
            <person name="Oliveira U."/>
            <person name="Santos F.R."/>
            <person name="Vidigal T.H.D.A."/>
            <person name="Brescovit A.D."/>
            <person name="Santos A.J."/>
        </authorList>
    </citation>
    <scope>NUCLEOTIDE SEQUENCE</scope>
    <source>
        <tissue evidence="1">Shoot tissue taken approximately 20 cm above the soil surface</tissue>
    </source>
</reference>
<evidence type="ECO:0000313" key="1">
    <source>
        <dbReference type="EMBL" id="JAD99611.1"/>
    </source>
</evidence>